<protein>
    <submittedName>
        <fullName evidence="1">Adenosylcobinamide-GDP ribazoletransferase</fullName>
    </submittedName>
</protein>
<organism evidence="1 2">
    <name type="scientific">Candidatus Methanogaster sp</name>
    <dbReference type="NCBI Taxonomy" id="3386292"/>
    <lineage>
        <taxon>Archaea</taxon>
        <taxon>Methanobacteriati</taxon>
        <taxon>Methanobacteriota</taxon>
        <taxon>Stenosarchaea group</taxon>
        <taxon>Methanomicrobia</taxon>
        <taxon>Methanosarcinales</taxon>
        <taxon>ANME-2 cluster</taxon>
        <taxon>Candidatus Methanogasteraceae</taxon>
        <taxon>Candidatus Methanogaster</taxon>
    </lineage>
</organism>
<accession>A0AC61L6S1</accession>
<comment type="caution">
    <text evidence="1">The sequence shown here is derived from an EMBL/GenBank/DDBJ whole genome shotgun (WGS) entry which is preliminary data.</text>
</comment>
<reference evidence="1" key="1">
    <citation type="submission" date="2018-01" db="EMBL/GenBank/DDBJ databases">
        <authorList>
            <person name="Krukenberg V."/>
        </authorList>
    </citation>
    <scope>NUCLEOTIDE SEQUENCE</scope>
    <source>
        <strain evidence="1">E20ANME2</strain>
    </source>
</reference>
<gene>
    <name evidence="1" type="primary">cobS</name>
    <name evidence="1" type="ORF">C4B59_00595</name>
</gene>
<dbReference type="EMBL" id="PQXF01000001">
    <property type="protein sequence ID" value="PXF62143.1"/>
    <property type="molecule type" value="Genomic_DNA"/>
</dbReference>
<evidence type="ECO:0000313" key="1">
    <source>
        <dbReference type="EMBL" id="PXF62143.1"/>
    </source>
</evidence>
<evidence type="ECO:0000313" key="2">
    <source>
        <dbReference type="Proteomes" id="UP000248329"/>
    </source>
</evidence>
<name>A0AC61L6S1_9EURY</name>
<dbReference type="Proteomes" id="UP000248329">
    <property type="component" value="Unassembled WGS sequence"/>
</dbReference>
<proteinExistence type="predicted"/>
<sequence>MGDFLFATRSCLGFLTTIPVGISMEGLAALGKRLYLFPVIGAVIGLLIGGIGYLFGSVLPPEAASVMIIASLYYLTGINHLDGLSDFGDGFVAHGSREKKIGAMRDVSLGIGGVVFCVIAVLGLFATMSGILERDSVGVGYQFLAVMIAAEVSAKQAMLTISAFGKSIHPGLGSIMIDETGSREFAIGLLFSAAVCVLVFAGVGMYVGHDACATIGLPVLGVAMLSSAIALSLVVLGTANRNFGGISGDVIGATNEIARLGALLVAVAWVV</sequence>